<dbReference type="GO" id="GO:0005509">
    <property type="term" value="F:calcium ion binding"/>
    <property type="evidence" value="ECO:0007669"/>
    <property type="project" value="InterPro"/>
</dbReference>
<dbReference type="KEGG" id="moc:BB934_18135"/>
<evidence type="ECO:0000313" key="4">
    <source>
        <dbReference type="EMBL" id="ANY79905.1"/>
    </source>
</evidence>
<organism evidence="4">
    <name type="scientific">Microvirga ossetica</name>
    <dbReference type="NCBI Taxonomy" id="1882682"/>
    <lineage>
        <taxon>Bacteria</taxon>
        <taxon>Pseudomonadati</taxon>
        <taxon>Pseudomonadota</taxon>
        <taxon>Alphaproteobacteria</taxon>
        <taxon>Hyphomicrobiales</taxon>
        <taxon>Methylobacteriaceae</taxon>
        <taxon>Microvirga</taxon>
    </lineage>
</organism>
<keyword evidence="2" id="KW-0964">Secreted</keyword>
<dbReference type="InterPro" id="IPR011049">
    <property type="entry name" value="Serralysin-like_metalloprot_C"/>
</dbReference>
<dbReference type="RefSeq" id="WP_099510921.1">
    <property type="nucleotide sequence ID" value="NZ_CP016616.1"/>
</dbReference>
<evidence type="ECO:0000256" key="1">
    <source>
        <dbReference type="ARBA" id="ARBA00004613"/>
    </source>
</evidence>
<evidence type="ECO:0000259" key="3">
    <source>
        <dbReference type="PROSITE" id="PS50268"/>
    </source>
</evidence>
<dbReference type="SUPFAM" id="SSF49313">
    <property type="entry name" value="Cadherin-like"/>
    <property type="match status" value="1"/>
</dbReference>
<dbReference type="CDD" id="cd11304">
    <property type="entry name" value="Cadherin_repeat"/>
    <property type="match status" value="1"/>
</dbReference>
<dbReference type="AlphaFoldDB" id="A0A1B2EIT2"/>
<dbReference type="GO" id="GO:0016020">
    <property type="term" value="C:membrane"/>
    <property type="evidence" value="ECO:0007669"/>
    <property type="project" value="InterPro"/>
</dbReference>
<dbReference type="Gene3D" id="2.60.40.60">
    <property type="entry name" value="Cadherins"/>
    <property type="match status" value="1"/>
</dbReference>
<dbReference type="PROSITE" id="PS00330">
    <property type="entry name" value="HEMOLYSIN_CALCIUM"/>
    <property type="match status" value="4"/>
</dbReference>
<dbReference type="InterPro" id="IPR001343">
    <property type="entry name" value="Hemolysn_Ca-bd"/>
</dbReference>
<feature type="domain" description="Cadherin" evidence="3">
    <location>
        <begin position="516"/>
        <end position="624"/>
    </location>
</feature>
<dbReference type="SMART" id="SM00112">
    <property type="entry name" value="CA"/>
    <property type="match status" value="1"/>
</dbReference>
<dbReference type="PRINTS" id="PR00313">
    <property type="entry name" value="CABNDNGRPT"/>
</dbReference>
<evidence type="ECO:0000256" key="2">
    <source>
        <dbReference type="ARBA" id="ARBA00022525"/>
    </source>
</evidence>
<dbReference type="Gene3D" id="2.150.10.10">
    <property type="entry name" value="Serralysin-like metalloprotease, C-terminal"/>
    <property type="match status" value="4"/>
</dbReference>
<dbReference type="OrthoDB" id="8229716at2"/>
<dbReference type="PANTHER" id="PTHR38340">
    <property type="entry name" value="S-LAYER PROTEIN"/>
    <property type="match status" value="1"/>
</dbReference>
<accession>A0A1B2EIT2</accession>
<dbReference type="Pfam" id="PF00028">
    <property type="entry name" value="Cadherin"/>
    <property type="match status" value="1"/>
</dbReference>
<dbReference type="EMBL" id="CP016616">
    <property type="protein sequence ID" value="ANY79905.1"/>
    <property type="molecule type" value="Genomic_DNA"/>
</dbReference>
<gene>
    <name evidence="4" type="ORF">BB934_18135</name>
</gene>
<dbReference type="InterPro" id="IPR018511">
    <property type="entry name" value="Hemolysin-typ_Ca-bd_CS"/>
</dbReference>
<sequence length="786" mass="81721">MEGGGGDDTYSVDDEDDVILEAEGAGLDSILASASYVLAEGVGVELLIAATENTSINLTGNSFANALSGNAGDNRLDGGDGNDTIVGYQGDDTLIGGGGNDLLRGAEGVDSLVGGAGNDVYYADSDDVIVEGEDGGYDKLYASTSFTLAGGQQIEEIRTEVDALDLTGNSFAQLLLGNARANMLDGNGGRDTLQGGVGNDVYYVDSDDELIEGHANGDDIVRARESFILQDNQVIEQLEAAQSSLEKDLDLTGNGFAQRIIGNAGSNRLDGKGGADFMLGLGGDDTYVVDNAADTVSEGENQGTDTVESTIDFSFADEDLYGNFENLTLLGTAVHATGNSRANVITGNAVANQLDGAGGQDTLDGGDGDDTYFVYDLGETIKELLGKGTDTVVIRGSAFTLADDVDVEILRADEEEEVSDITGNNLGNRIYGNSRSNAINGGGGNDEVVFTGNRSDYTIERRGDGSFILEDKRGAGGDGADTVLNVEIFTFKDGSVTAQNLTNPAPTGIRIDKDVVDENSGLGKVIGTFTADDAAGDSHSFALTDDAGGRFEIDAATGELKVKDGVRLDYEQATSHSITVKVTDGAGASISRTLSITVRDVTDESANGNGAGDRILGGNGRDTFSGAAGDDTLDGAAGHDRLNGDAGNDWLTGGAGNDLLSAGDGNDRLIGGLGQDTLTGGRGRDVFVFDDRETGSSKSKADTITDFKGKEGDRIDLKLIDADTKKKGDQKFSFIGKEAFTKAGQVRYEKTKKETFVYLNTDSDKAAEAVIKLKGAIDLSKGWFVL</sequence>
<protein>
    <recommendedName>
        <fullName evidence="3">Cadherin domain-containing protein</fullName>
    </recommendedName>
</protein>
<dbReference type="GO" id="GO:0007156">
    <property type="term" value="P:homophilic cell adhesion via plasma membrane adhesion molecules"/>
    <property type="evidence" value="ECO:0007669"/>
    <property type="project" value="InterPro"/>
</dbReference>
<dbReference type="SUPFAM" id="SSF51120">
    <property type="entry name" value="beta-Roll"/>
    <property type="match status" value="4"/>
</dbReference>
<proteinExistence type="predicted"/>
<dbReference type="Pfam" id="PF00353">
    <property type="entry name" value="HemolysinCabind"/>
    <property type="match status" value="6"/>
</dbReference>
<dbReference type="PANTHER" id="PTHR38340:SF1">
    <property type="entry name" value="S-LAYER PROTEIN"/>
    <property type="match status" value="1"/>
</dbReference>
<dbReference type="InterPro" id="IPR015919">
    <property type="entry name" value="Cadherin-like_sf"/>
</dbReference>
<name>A0A1B2EIT2_9HYPH</name>
<dbReference type="InterPro" id="IPR050557">
    <property type="entry name" value="RTX_toxin/Mannuronan_C5-epim"/>
</dbReference>
<comment type="subcellular location">
    <subcellularLocation>
        <location evidence="1">Secreted</location>
    </subcellularLocation>
</comment>
<dbReference type="GO" id="GO:0005576">
    <property type="term" value="C:extracellular region"/>
    <property type="evidence" value="ECO:0007669"/>
    <property type="project" value="UniProtKB-SubCell"/>
</dbReference>
<dbReference type="PROSITE" id="PS50268">
    <property type="entry name" value="CADHERIN_2"/>
    <property type="match status" value="1"/>
</dbReference>
<dbReference type="InterPro" id="IPR002126">
    <property type="entry name" value="Cadherin-like_dom"/>
</dbReference>
<reference evidence="4" key="1">
    <citation type="submission" date="2016-07" db="EMBL/GenBank/DDBJ databases">
        <title>Microvirga ossetica sp. nov. a new species of rhizobia isolated from root nodules of the legume species Vicia alpestris Steven originated from North Ossetia region in the Caucasus.</title>
        <authorList>
            <person name="Safronova V.I."/>
            <person name="Kuznetsova I.G."/>
            <person name="Sazanova A.L."/>
            <person name="Belimov A."/>
            <person name="Andronov E."/>
            <person name="Osledkin Y.S."/>
            <person name="Onishchuk O.P."/>
            <person name="Kurchak O.N."/>
            <person name="Shaposhnikov A.I."/>
            <person name="Willems A."/>
            <person name="Tikhonovich I.A."/>
        </authorList>
    </citation>
    <scope>NUCLEOTIDE SEQUENCE [LARGE SCALE GENOMIC DNA]</scope>
    <source>
        <strain evidence="4">V5/3M</strain>
    </source>
</reference>